<gene>
    <name evidence="5" type="primary">dps2</name>
    <name evidence="5" type="ORF">SAMEA104719789_00657</name>
</gene>
<dbReference type="EC" id="1.16.-.-" evidence="5"/>
<dbReference type="InterPro" id="IPR023188">
    <property type="entry name" value="DPS_DNA-bd_CS"/>
</dbReference>
<dbReference type="PRINTS" id="PR01346">
    <property type="entry name" value="HELNAPAPROT"/>
</dbReference>
<evidence type="ECO:0000313" key="5">
    <source>
        <dbReference type="EMBL" id="SZD71607.1"/>
    </source>
</evidence>
<dbReference type="SUPFAM" id="SSF47240">
    <property type="entry name" value="Ferritin-like"/>
    <property type="match status" value="1"/>
</dbReference>
<keyword evidence="6" id="KW-1185">Reference proteome</keyword>
<dbReference type="InterPro" id="IPR012347">
    <property type="entry name" value="Ferritin-like"/>
</dbReference>
<dbReference type="OrthoDB" id="9797023at2"/>
<dbReference type="PANTHER" id="PTHR42932">
    <property type="entry name" value="GENERAL STRESS PROTEIN 20U"/>
    <property type="match status" value="1"/>
</dbReference>
<reference evidence="5 6" key="1">
    <citation type="submission" date="2018-09" db="EMBL/GenBank/DDBJ databases">
        <authorList>
            <consortium name="Pathogen Informatics"/>
        </authorList>
    </citation>
    <scope>NUCLEOTIDE SEQUENCE [LARGE SCALE GENOMIC DNA]</scope>
    <source>
        <strain evidence="5 6">OH-22767</strain>
    </source>
</reference>
<evidence type="ECO:0000313" key="6">
    <source>
        <dbReference type="Proteomes" id="UP000262142"/>
    </source>
</evidence>
<dbReference type="Gene3D" id="1.20.1260.10">
    <property type="match status" value="1"/>
</dbReference>
<dbReference type="CDD" id="cd01043">
    <property type="entry name" value="DPS"/>
    <property type="match status" value="1"/>
</dbReference>
<dbReference type="Pfam" id="PF00210">
    <property type="entry name" value="Ferritin"/>
    <property type="match status" value="1"/>
</dbReference>
<keyword evidence="5" id="KW-0560">Oxidoreductase</keyword>
<dbReference type="InterPro" id="IPR002177">
    <property type="entry name" value="DPS_DNA-bd"/>
</dbReference>
<accession>A0A383TW86</accession>
<feature type="coiled-coil region" evidence="3">
    <location>
        <begin position="101"/>
        <end position="135"/>
    </location>
</feature>
<dbReference type="RefSeq" id="WP_119059088.1">
    <property type="nucleotide sequence ID" value="NZ_UNSC01000002.1"/>
</dbReference>
<feature type="domain" description="Ferritin/DPS" evidence="4">
    <location>
        <begin position="17"/>
        <end position="156"/>
    </location>
</feature>
<evidence type="ECO:0000256" key="3">
    <source>
        <dbReference type="SAM" id="Coils"/>
    </source>
</evidence>
<proteinExistence type="inferred from homology"/>
<dbReference type="PANTHER" id="PTHR42932:SF3">
    <property type="entry name" value="DNA PROTECTION DURING STARVATION PROTEIN"/>
    <property type="match status" value="1"/>
</dbReference>
<dbReference type="PROSITE" id="PS00819">
    <property type="entry name" value="DPS_2"/>
    <property type="match status" value="1"/>
</dbReference>
<organism evidence="5 6">
    <name type="scientific">Candidatus Ornithobacterium hominis</name>
    <dbReference type="NCBI Taxonomy" id="2497989"/>
    <lineage>
        <taxon>Bacteria</taxon>
        <taxon>Pseudomonadati</taxon>
        <taxon>Bacteroidota</taxon>
        <taxon>Flavobacteriia</taxon>
        <taxon>Flavobacteriales</taxon>
        <taxon>Weeksellaceae</taxon>
        <taxon>Ornithobacterium</taxon>
    </lineage>
</organism>
<dbReference type="InterPro" id="IPR009078">
    <property type="entry name" value="Ferritin-like_SF"/>
</dbReference>
<dbReference type="InterPro" id="IPR008331">
    <property type="entry name" value="Ferritin_DPS_dom"/>
</dbReference>
<dbReference type="EMBL" id="UNSC01000002">
    <property type="protein sequence ID" value="SZD71607.1"/>
    <property type="molecule type" value="Genomic_DNA"/>
</dbReference>
<sequence length="157" mass="17900">MKPNLGIDEKNLIAVQDLLNHVLADGNIFYIKLRNFHWNVKGKDFMEYHLLFEEQYTALAEAIDAIAERVTTLGGIAIGTAKEFAEYSSLEETPGKVPPTLEMVKELVQDHETIIQSLREKIDACEEKYKDVGSADFLTGLLTDHEKMAWKLRQYLV</sequence>
<name>A0A383TW86_9FLAO</name>
<evidence type="ECO:0000259" key="4">
    <source>
        <dbReference type="Pfam" id="PF00210"/>
    </source>
</evidence>
<dbReference type="GO" id="GO:0008199">
    <property type="term" value="F:ferric iron binding"/>
    <property type="evidence" value="ECO:0007669"/>
    <property type="project" value="InterPro"/>
</dbReference>
<evidence type="ECO:0000256" key="2">
    <source>
        <dbReference type="RuleBase" id="RU003875"/>
    </source>
</evidence>
<dbReference type="AlphaFoldDB" id="A0A383TW86"/>
<comment type="similarity">
    <text evidence="1 2">Belongs to the Dps family.</text>
</comment>
<dbReference type="GO" id="GO:0016722">
    <property type="term" value="F:oxidoreductase activity, acting on metal ions"/>
    <property type="evidence" value="ECO:0007669"/>
    <property type="project" value="InterPro"/>
</dbReference>
<protein>
    <submittedName>
        <fullName evidence="5">DNA protection during starvation protein 2</fullName>
        <ecNumber evidence="5">1.16.-.-</ecNumber>
    </submittedName>
</protein>
<evidence type="ECO:0000256" key="1">
    <source>
        <dbReference type="ARBA" id="ARBA00009497"/>
    </source>
</evidence>
<keyword evidence="3" id="KW-0175">Coiled coil</keyword>
<dbReference type="PIRSF" id="PIRSF005900">
    <property type="entry name" value="Dps"/>
    <property type="match status" value="1"/>
</dbReference>
<dbReference type="Proteomes" id="UP000262142">
    <property type="component" value="Unassembled WGS sequence"/>
</dbReference>